<evidence type="ECO:0000256" key="8">
    <source>
        <dbReference type="ARBA" id="ARBA00023014"/>
    </source>
</evidence>
<dbReference type="GO" id="GO:0051539">
    <property type="term" value="F:4 iron, 4 sulfur cluster binding"/>
    <property type="evidence" value="ECO:0007669"/>
    <property type="project" value="UniProtKB-KW"/>
</dbReference>
<keyword evidence="4 9" id="KW-0479">Metal-binding</keyword>
<dbReference type="InterPro" id="IPR017896">
    <property type="entry name" value="4Fe4S_Fe-S-bd"/>
</dbReference>
<comment type="catalytic activity">
    <reaction evidence="9">
        <text>epoxyqueuosine(34) in tRNA + AH2 = queuosine(34) in tRNA + A + H2O</text>
        <dbReference type="Rhea" id="RHEA:32159"/>
        <dbReference type="Rhea" id="RHEA-COMP:18571"/>
        <dbReference type="Rhea" id="RHEA-COMP:18582"/>
        <dbReference type="ChEBI" id="CHEBI:13193"/>
        <dbReference type="ChEBI" id="CHEBI:15377"/>
        <dbReference type="ChEBI" id="CHEBI:17499"/>
        <dbReference type="ChEBI" id="CHEBI:194431"/>
        <dbReference type="ChEBI" id="CHEBI:194443"/>
        <dbReference type="EC" id="1.17.99.6"/>
    </reaction>
</comment>
<protein>
    <recommendedName>
        <fullName evidence="9">Epoxyqueuosine reductase</fullName>
        <ecNumber evidence="9">1.17.99.6</ecNumber>
    </recommendedName>
    <alternativeName>
        <fullName evidence="9">Queuosine biosynthesis protein QueG</fullName>
    </alternativeName>
</protein>
<evidence type="ECO:0000313" key="12">
    <source>
        <dbReference type="Proteomes" id="UP000317691"/>
    </source>
</evidence>
<dbReference type="EC" id="1.17.99.6" evidence="9"/>
<dbReference type="InterPro" id="IPR013542">
    <property type="entry name" value="QueG_DUF1730"/>
</dbReference>
<comment type="subunit">
    <text evidence="9">Monomer.</text>
</comment>
<keyword evidence="9" id="KW-0170">Cobalt</keyword>
<accession>A0A538TQS7</accession>
<feature type="binding site" evidence="9">
    <location>
        <position position="230"/>
    </location>
    <ligand>
        <name>[4Fe-4S] cluster</name>
        <dbReference type="ChEBI" id="CHEBI:49883"/>
        <label>1</label>
    </ligand>
</feature>
<feature type="binding site" evidence="9">
    <location>
        <position position="97"/>
    </location>
    <ligand>
        <name>cob(II)alamin</name>
        <dbReference type="ChEBI" id="CHEBI:16304"/>
    </ligand>
</feature>
<feature type="binding site" evidence="9">
    <location>
        <position position="253"/>
    </location>
    <ligand>
        <name>[4Fe-4S] cluster</name>
        <dbReference type="ChEBI" id="CHEBI:49883"/>
        <label>2</label>
    </ligand>
</feature>
<evidence type="ECO:0000313" key="11">
    <source>
        <dbReference type="EMBL" id="TMQ65960.1"/>
    </source>
</evidence>
<dbReference type="InterPro" id="IPR004453">
    <property type="entry name" value="QueG"/>
</dbReference>
<comment type="caution">
    <text evidence="9">Lacks conserved residue(s) required for the propagation of feature annotation.</text>
</comment>
<dbReference type="PROSITE" id="PS00198">
    <property type="entry name" value="4FE4S_FER_1"/>
    <property type="match status" value="1"/>
</dbReference>
<keyword evidence="9" id="KW-0846">Cobalamin</keyword>
<keyword evidence="8 9" id="KW-0411">Iron-sulfur</keyword>
<feature type="binding site" evidence="9">
    <location>
        <position position="255"/>
    </location>
    <ligand>
        <name>cob(II)alamin</name>
        <dbReference type="ChEBI" id="CHEBI:16304"/>
    </ligand>
</feature>
<feature type="binding site" evidence="9">
    <location>
        <position position="208"/>
    </location>
    <ligand>
        <name>cob(II)alamin</name>
        <dbReference type="ChEBI" id="CHEBI:16304"/>
    </ligand>
</feature>
<dbReference type="EMBL" id="VBOZ01000010">
    <property type="protein sequence ID" value="TMQ65960.1"/>
    <property type="molecule type" value="Genomic_DNA"/>
</dbReference>
<comment type="caution">
    <text evidence="11">The sequence shown here is derived from an EMBL/GenBank/DDBJ whole genome shotgun (WGS) entry which is preliminary data.</text>
</comment>
<evidence type="ECO:0000256" key="2">
    <source>
        <dbReference type="ARBA" id="ARBA00022490"/>
    </source>
</evidence>
<dbReference type="GO" id="GO:0005737">
    <property type="term" value="C:cytoplasm"/>
    <property type="evidence" value="ECO:0007669"/>
    <property type="project" value="UniProtKB-SubCell"/>
</dbReference>
<dbReference type="PROSITE" id="PS51379">
    <property type="entry name" value="4FE4S_FER_2"/>
    <property type="match status" value="1"/>
</dbReference>
<comment type="cofactor">
    <cofactor evidence="9">
        <name>cob(II)alamin</name>
        <dbReference type="ChEBI" id="CHEBI:16304"/>
    </cofactor>
</comment>
<dbReference type="Pfam" id="PF13484">
    <property type="entry name" value="Fer4_16"/>
    <property type="match status" value="1"/>
</dbReference>
<dbReference type="GO" id="GO:0031419">
    <property type="term" value="F:cobalamin binding"/>
    <property type="evidence" value="ECO:0007669"/>
    <property type="project" value="UniProtKB-KW"/>
</dbReference>
<feature type="binding site" evidence="9">
    <location>
        <position position="280"/>
    </location>
    <ligand>
        <name>[4Fe-4S] cluster</name>
        <dbReference type="ChEBI" id="CHEBI:49883"/>
        <label>2</label>
    </ligand>
</feature>
<dbReference type="PANTHER" id="PTHR30002:SF4">
    <property type="entry name" value="EPOXYQUEUOSINE REDUCTASE"/>
    <property type="match status" value="1"/>
</dbReference>
<evidence type="ECO:0000256" key="3">
    <source>
        <dbReference type="ARBA" id="ARBA00022694"/>
    </source>
</evidence>
<dbReference type="InterPro" id="IPR004155">
    <property type="entry name" value="PBS_lyase_HEAT"/>
</dbReference>
<dbReference type="GO" id="GO:0046872">
    <property type="term" value="F:metal ion binding"/>
    <property type="evidence" value="ECO:0007669"/>
    <property type="project" value="UniProtKB-KW"/>
</dbReference>
<feature type="binding site" evidence="9">
    <location>
        <position position="287"/>
    </location>
    <ligand>
        <name>[4Fe-4S] cluster</name>
        <dbReference type="ChEBI" id="CHEBI:49883"/>
        <label>1</label>
    </ligand>
</feature>
<keyword evidence="3 9" id="KW-0819">tRNA processing</keyword>
<dbReference type="FunFam" id="3.30.70.20:FF:000017">
    <property type="entry name" value="Epoxyqueuosine reductase"/>
    <property type="match status" value="1"/>
</dbReference>
<dbReference type="Gene3D" id="3.30.70.20">
    <property type="match status" value="1"/>
</dbReference>
<gene>
    <name evidence="9 11" type="primary">queG</name>
    <name evidence="11" type="ORF">E6K79_03585</name>
</gene>
<keyword evidence="7 9" id="KW-0408">Iron</keyword>
<dbReference type="InterPro" id="IPR017900">
    <property type="entry name" value="4Fe4S_Fe_S_CS"/>
</dbReference>
<feature type="binding site" evidence="9">
    <location>
        <position position="173"/>
    </location>
    <ligand>
        <name>cob(II)alamin</name>
        <dbReference type="ChEBI" id="CHEBI:16304"/>
    </ligand>
</feature>
<keyword evidence="1 9" id="KW-0004">4Fe-4S</keyword>
<dbReference type="AlphaFoldDB" id="A0A538TQS7"/>
<dbReference type="HAMAP" id="MF_00916">
    <property type="entry name" value="QueG"/>
    <property type="match status" value="1"/>
</dbReference>
<dbReference type="PANTHER" id="PTHR30002">
    <property type="entry name" value="EPOXYQUEUOSINE REDUCTASE"/>
    <property type="match status" value="1"/>
</dbReference>
<feature type="binding site" evidence="9">
    <location>
        <position position="194"/>
    </location>
    <ligand>
        <name>cob(II)alamin</name>
        <dbReference type="ChEBI" id="CHEBI:16304"/>
    </ligand>
</feature>
<organism evidence="11 12">
    <name type="scientific">Eiseniibacteriota bacterium</name>
    <dbReference type="NCBI Taxonomy" id="2212470"/>
    <lineage>
        <taxon>Bacteria</taxon>
        <taxon>Candidatus Eiseniibacteriota</taxon>
    </lineage>
</organism>
<dbReference type="Gene3D" id="1.25.10.10">
    <property type="entry name" value="Leucine-rich Repeat Variant"/>
    <property type="match status" value="1"/>
</dbReference>
<comment type="function">
    <text evidence="9">Catalyzes the conversion of epoxyqueuosine (oQ) to queuosine (Q), which is a hypermodified base found in the wobble positions of tRNA(Asp), tRNA(Asn), tRNA(His) and tRNA(Tyr).</text>
</comment>
<reference evidence="11 12" key="1">
    <citation type="journal article" date="2019" name="Nat. Microbiol.">
        <title>Mediterranean grassland soil C-N compound turnover is dependent on rainfall and depth, and is mediated by genomically divergent microorganisms.</title>
        <authorList>
            <person name="Diamond S."/>
            <person name="Andeer P.F."/>
            <person name="Li Z."/>
            <person name="Crits-Christoph A."/>
            <person name="Burstein D."/>
            <person name="Anantharaman K."/>
            <person name="Lane K.R."/>
            <person name="Thomas B.C."/>
            <person name="Pan C."/>
            <person name="Northen T.R."/>
            <person name="Banfield J.F."/>
        </authorList>
    </citation>
    <scope>NUCLEOTIDE SEQUENCE [LARGE SCALE GENOMIC DNA]</scope>
    <source>
        <strain evidence="11">WS_9</strain>
    </source>
</reference>
<dbReference type="GO" id="GO:0008616">
    <property type="term" value="P:tRNA queuosine(34) biosynthetic process"/>
    <property type="evidence" value="ECO:0007669"/>
    <property type="project" value="UniProtKB-UniRule"/>
</dbReference>
<name>A0A538TQS7_UNCEI</name>
<dbReference type="NCBIfam" id="TIGR00276">
    <property type="entry name" value="tRNA epoxyqueuosine(34) reductase QueG"/>
    <property type="match status" value="1"/>
</dbReference>
<evidence type="ECO:0000256" key="7">
    <source>
        <dbReference type="ARBA" id="ARBA00023004"/>
    </source>
</evidence>
<dbReference type="InterPro" id="IPR011989">
    <property type="entry name" value="ARM-like"/>
</dbReference>
<comment type="pathway">
    <text evidence="9">tRNA modification; tRNA-queuosine biosynthesis.</text>
</comment>
<keyword evidence="2 9" id="KW-0963">Cytoplasm</keyword>
<feature type="active site" description="Proton donor" evidence="9">
    <location>
        <position position="173"/>
    </location>
</feature>
<evidence type="ECO:0000256" key="6">
    <source>
        <dbReference type="ARBA" id="ARBA00023002"/>
    </source>
</evidence>
<dbReference type="SUPFAM" id="SSF46548">
    <property type="entry name" value="alpha-helical ferredoxin"/>
    <property type="match status" value="1"/>
</dbReference>
<dbReference type="InterPro" id="IPR016024">
    <property type="entry name" value="ARM-type_fold"/>
</dbReference>
<dbReference type="Pfam" id="PF08331">
    <property type="entry name" value="QueG_DUF1730"/>
    <property type="match status" value="1"/>
</dbReference>
<evidence type="ECO:0000259" key="10">
    <source>
        <dbReference type="PROSITE" id="PS51379"/>
    </source>
</evidence>
<feature type="binding site" evidence="9">
    <location>
        <position position="197"/>
    </location>
    <ligand>
        <name>cob(II)alamin</name>
        <dbReference type="ChEBI" id="CHEBI:16304"/>
    </ligand>
</feature>
<comment type="subcellular location">
    <subcellularLocation>
        <location evidence="9">Cytoplasm</location>
    </subcellularLocation>
</comment>
<comment type="cofactor">
    <cofactor evidence="9">
        <name>[4Fe-4S] cluster</name>
        <dbReference type="ChEBI" id="CHEBI:49883"/>
    </cofactor>
    <text evidence="9">Binds 2 [4Fe-4S] clusters per monomer.</text>
</comment>
<proteinExistence type="inferred from homology"/>
<keyword evidence="6 9" id="KW-0560">Oxidoreductase</keyword>
<sequence length="428" mass="46620">MRGARAGPSERGPRLEAEIRVGFPVRPPRADATTGAALPEAAAALADRIRAEATRLGFDAIGFARAEAHPDGGRLLAWLAEGRHGTMRWMARDTARRVDPGAVLARARTVISVALSYYRGGWPGDAETATLRGRIARYAWGRDYHKRVRKRLLQLTRAIRVLAPSARIVPYVDTGPMLDRGWAERAGIGWIGKNTNVILKRAGSWHFLGELITDLDLPLDAPSKNYCGSCSRCITACPTGAIVGPYQLDARRCISYLTIEHRGGIPLDLRPAIGTRIFGCDDCQEVCPWNRFATPTSNPDFAARPEQQTPELIPLLAMDEAAFTDRFQGTGLRRAGRNRFVRNVAVALGNLGDPRAIPGLRRALLEDPDRFVRGHAAWALGRIAASDATEALRAAAMSERDAEVLGEIEYALGTTTGDRSPLHATPGR</sequence>
<dbReference type="SMART" id="SM00567">
    <property type="entry name" value="EZ_HEAT"/>
    <property type="match status" value="2"/>
</dbReference>
<evidence type="ECO:0000256" key="1">
    <source>
        <dbReference type="ARBA" id="ARBA00022485"/>
    </source>
</evidence>
<dbReference type="GO" id="GO:0052693">
    <property type="term" value="F:epoxyqueuosine reductase activity"/>
    <property type="evidence" value="ECO:0007669"/>
    <property type="project" value="UniProtKB-UniRule"/>
</dbReference>
<dbReference type="Proteomes" id="UP000317691">
    <property type="component" value="Unassembled WGS sequence"/>
</dbReference>
<evidence type="ECO:0000256" key="4">
    <source>
        <dbReference type="ARBA" id="ARBA00022723"/>
    </source>
</evidence>
<evidence type="ECO:0000256" key="9">
    <source>
        <dbReference type="HAMAP-Rule" id="MF_00916"/>
    </source>
</evidence>
<feature type="binding site" evidence="9">
    <location>
        <begin position="280"/>
        <end position="281"/>
    </location>
    <ligand>
        <name>cob(II)alamin</name>
        <dbReference type="ChEBI" id="CHEBI:16304"/>
    </ligand>
</feature>
<dbReference type="SUPFAM" id="SSF48371">
    <property type="entry name" value="ARM repeat"/>
    <property type="match status" value="1"/>
</dbReference>
<feature type="binding site" evidence="9">
    <location>
        <position position="283"/>
    </location>
    <ligand>
        <name>[4Fe-4S] cluster</name>
        <dbReference type="ChEBI" id="CHEBI:49883"/>
        <label>2</label>
    </ligand>
</feature>
<comment type="similarity">
    <text evidence="9">Belongs to the QueG family.</text>
</comment>
<feature type="binding site" evidence="9">
    <location>
        <position position="233"/>
    </location>
    <ligand>
        <name>[4Fe-4S] cluster</name>
        <dbReference type="ChEBI" id="CHEBI:49883"/>
        <label>1</label>
    </ligand>
</feature>
<keyword evidence="5 9" id="KW-0671">Queuosine biosynthesis</keyword>
<feature type="binding site" evidence="9">
    <location>
        <position position="227"/>
    </location>
    <ligand>
        <name>[4Fe-4S] cluster</name>
        <dbReference type="ChEBI" id="CHEBI:49883"/>
        <label>1</label>
    </ligand>
</feature>
<dbReference type="UniPathway" id="UPA00392"/>
<evidence type="ECO:0000256" key="5">
    <source>
        <dbReference type="ARBA" id="ARBA00022785"/>
    </source>
</evidence>
<feature type="binding site" evidence="9">
    <location>
        <position position="237"/>
    </location>
    <ligand>
        <name>[4Fe-4S] cluster</name>
        <dbReference type="ChEBI" id="CHEBI:49883"/>
        <label>2</label>
    </ligand>
</feature>
<dbReference type="Pfam" id="PF13646">
    <property type="entry name" value="HEAT_2"/>
    <property type="match status" value="1"/>
</dbReference>
<feature type="domain" description="4Fe-4S ferredoxin-type" evidence="10">
    <location>
        <begin position="215"/>
        <end position="247"/>
    </location>
</feature>